<keyword evidence="5" id="KW-1185">Reference proteome</keyword>
<feature type="compositionally biased region" description="Low complexity" evidence="1">
    <location>
        <begin position="60"/>
        <end position="80"/>
    </location>
</feature>
<reference evidence="4 5" key="1">
    <citation type="journal article" date="2022" name="Int. J. Syst. Evol. Microbiol.">
        <title>Cellulosimicrobium protaetiae sp. nov., isolated from the gut of the larva of Protaetia brevitarsis seulensis.</title>
        <authorList>
            <person name="Le Han H."/>
            <person name="Nguyen T.T.H."/>
            <person name="Li Z."/>
            <person name="Shin N.R."/>
            <person name="Kim S.G."/>
        </authorList>
    </citation>
    <scope>NUCLEOTIDE SEQUENCE [LARGE SCALE GENOMIC DNA]</scope>
    <source>
        <strain evidence="4 5">BI34</strain>
    </source>
</reference>
<name>A0A6M5UCI2_9MICO</name>
<feature type="compositionally biased region" description="Low complexity" evidence="1">
    <location>
        <begin position="30"/>
        <end position="46"/>
    </location>
</feature>
<dbReference type="Proteomes" id="UP000451354">
    <property type="component" value="Chromosome"/>
</dbReference>
<organism evidence="4 5">
    <name type="scientific">Cellulosimicrobium protaetiae</name>
    <dbReference type="NCBI Taxonomy" id="2587808"/>
    <lineage>
        <taxon>Bacteria</taxon>
        <taxon>Bacillati</taxon>
        <taxon>Actinomycetota</taxon>
        <taxon>Actinomycetes</taxon>
        <taxon>Micrococcales</taxon>
        <taxon>Promicromonosporaceae</taxon>
        <taxon>Cellulosimicrobium</taxon>
    </lineage>
</organism>
<dbReference type="RefSeq" id="WP_154797270.1">
    <property type="nucleotide sequence ID" value="NZ_CP052757.1"/>
</dbReference>
<dbReference type="InterPro" id="IPR009045">
    <property type="entry name" value="Zn_M74/Hedgehog-like"/>
</dbReference>
<evidence type="ECO:0000313" key="4">
    <source>
        <dbReference type="EMBL" id="QJW35051.1"/>
    </source>
</evidence>
<keyword evidence="2" id="KW-0732">Signal</keyword>
<dbReference type="AlphaFoldDB" id="A0A6M5UCI2"/>
<dbReference type="Pfam" id="PF13539">
    <property type="entry name" value="Peptidase_M15_4"/>
    <property type="match status" value="1"/>
</dbReference>
<accession>A0A6M5UCI2</accession>
<gene>
    <name evidence="4" type="ORF">FIC82_001335</name>
</gene>
<dbReference type="InterPro" id="IPR039561">
    <property type="entry name" value="Peptidase_M15C"/>
</dbReference>
<dbReference type="OrthoDB" id="9799970at2"/>
<evidence type="ECO:0000313" key="5">
    <source>
        <dbReference type="Proteomes" id="UP000451354"/>
    </source>
</evidence>
<dbReference type="Gene3D" id="3.30.1380.10">
    <property type="match status" value="1"/>
</dbReference>
<dbReference type="KEGG" id="cprt:FIC82_001335"/>
<feature type="chain" id="PRO_5038700552" evidence="2">
    <location>
        <begin position="28"/>
        <end position="279"/>
    </location>
</feature>
<feature type="region of interest" description="Disordered" evidence="1">
    <location>
        <begin position="30"/>
        <end position="88"/>
    </location>
</feature>
<proteinExistence type="predicted"/>
<evidence type="ECO:0000256" key="2">
    <source>
        <dbReference type="SAM" id="SignalP"/>
    </source>
</evidence>
<evidence type="ECO:0000256" key="1">
    <source>
        <dbReference type="SAM" id="MobiDB-lite"/>
    </source>
</evidence>
<sequence>MASTSGSSTARTVVALGLLLSASLLVACSSGLDPSPTPAGSSSATPAPGPSDRSTPPEPTASAPAAAADQGGPAAQDVPASAPPAVPQAPVFESTVSEIDAGLAARMTPSSWREGCPVPLSDLRYLTLSHRTFEGGVATGELVVHADVADGVVTVFRTLFDAGYPIRSMRLVDDFGGDDDASMAADNTSAFNCRPVAGTDRWSEHSFGRAIDVNPVENPWVRGTAVAPPAGAAFVAREPAPGVVLPDDVVVRAFAAAGWSWGGAWESPVDYQHFSTTGR</sequence>
<protein>
    <submittedName>
        <fullName evidence="4">M15 family metallopeptidase</fullName>
    </submittedName>
</protein>
<dbReference type="SUPFAM" id="SSF55166">
    <property type="entry name" value="Hedgehog/DD-peptidase"/>
    <property type="match status" value="1"/>
</dbReference>
<feature type="domain" description="Peptidase M15C" evidence="3">
    <location>
        <begin position="198"/>
        <end position="275"/>
    </location>
</feature>
<feature type="signal peptide" evidence="2">
    <location>
        <begin position="1"/>
        <end position="27"/>
    </location>
</feature>
<dbReference type="GO" id="GO:0008233">
    <property type="term" value="F:peptidase activity"/>
    <property type="evidence" value="ECO:0007669"/>
    <property type="project" value="InterPro"/>
</dbReference>
<dbReference type="EMBL" id="CP052757">
    <property type="protein sequence ID" value="QJW35051.1"/>
    <property type="molecule type" value="Genomic_DNA"/>
</dbReference>
<evidence type="ECO:0000259" key="3">
    <source>
        <dbReference type="Pfam" id="PF13539"/>
    </source>
</evidence>